<gene>
    <name evidence="1" type="ORF">NCTC11388_02798</name>
</gene>
<dbReference type="Proteomes" id="UP000254893">
    <property type="component" value="Unassembled WGS sequence"/>
</dbReference>
<name>A0A380CGF7_SPHSI</name>
<organism evidence="1 2">
    <name type="scientific">Sphingobacterium spiritivorum</name>
    <name type="common">Flavobacterium spiritivorum</name>
    <dbReference type="NCBI Taxonomy" id="258"/>
    <lineage>
        <taxon>Bacteria</taxon>
        <taxon>Pseudomonadati</taxon>
        <taxon>Bacteroidota</taxon>
        <taxon>Sphingobacteriia</taxon>
        <taxon>Sphingobacteriales</taxon>
        <taxon>Sphingobacteriaceae</taxon>
        <taxon>Sphingobacterium</taxon>
    </lineage>
</organism>
<protein>
    <submittedName>
        <fullName evidence="1">Uncharacterized protein</fullName>
    </submittedName>
</protein>
<dbReference type="RefSeq" id="WP_147284230.1">
    <property type="nucleotide sequence ID" value="NZ_UGYW01000002.1"/>
</dbReference>
<sequence>MVRTIIPKPKVKQQLTDERKHALLCDVQFMGIIIQLIENRWRNNLFDVNLNNQTLKNFSGQVFRGVQGMKREMSAKFNLKDPDELEYDMCTSMDRVVSFFSLLPAELVDKIMDGLEKGKIDLDKQFESELSKLHV</sequence>
<evidence type="ECO:0000313" key="2">
    <source>
        <dbReference type="Proteomes" id="UP000254893"/>
    </source>
</evidence>
<dbReference type="AlphaFoldDB" id="A0A380CGF7"/>
<proteinExistence type="predicted"/>
<evidence type="ECO:0000313" key="1">
    <source>
        <dbReference type="EMBL" id="SUJ18918.1"/>
    </source>
</evidence>
<dbReference type="EMBL" id="UGYW01000002">
    <property type="protein sequence ID" value="SUJ18918.1"/>
    <property type="molecule type" value="Genomic_DNA"/>
</dbReference>
<accession>A0A380CGF7</accession>
<reference evidence="1 2" key="1">
    <citation type="submission" date="2018-06" db="EMBL/GenBank/DDBJ databases">
        <authorList>
            <consortium name="Pathogen Informatics"/>
            <person name="Doyle S."/>
        </authorList>
    </citation>
    <scope>NUCLEOTIDE SEQUENCE [LARGE SCALE GENOMIC DNA]</scope>
    <source>
        <strain evidence="1 2">NCTC11388</strain>
    </source>
</reference>